<dbReference type="AlphaFoldDB" id="A0AAD5IZB4"/>
<proteinExistence type="predicted"/>
<comment type="caution">
    <text evidence="2">The sequence shown here is derived from an EMBL/GenBank/DDBJ whole genome shotgun (WGS) entry which is preliminary data.</text>
</comment>
<evidence type="ECO:0008006" key="4">
    <source>
        <dbReference type="Google" id="ProtNLM"/>
    </source>
</evidence>
<evidence type="ECO:0000256" key="1">
    <source>
        <dbReference type="SAM" id="MobiDB-lite"/>
    </source>
</evidence>
<feature type="region of interest" description="Disordered" evidence="1">
    <location>
        <begin position="85"/>
        <end position="144"/>
    </location>
</feature>
<sequence>MTTALDIIESLQAMFEQPSEQKRHEAVRFVMLARMKKGSSIREHVLGVMSHFNLAEVNGEAINEFSLTQLLNELTTFEFMAKNHKGKTGETNVTYPSSSGLKKRKMSTRKAKAKPKKKPTQSKKNSTSTDKAKGKCLHCDKVGH</sequence>
<feature type="compositionally biased region" description="Polar residues" evidence="1">
    <location>
        <begin position="89"/>
        <end position="100"/>
    </location>
</feature>
<evidence type="ECO:0000313" key="3">
    <source>
        <dbReference type="Proteomes" id="UP001064489"/>
    </source>
</evidence>
<gene>
    <name evidence="2" type="ORF">LWI28_009737</name>
</gene>
<dbReference type="Proteomes" id="UP001064489">
    <property type="component" value="Chromosome 5"/>
</dbReference>
<keyword evidence="3" id="KW-1185">Reference proteome</keyword>
<feature type="compositionally biased region" description="Basic and acidic residues" evidence="1">
    <location>
        <begin position="130"/>
        <end position="144"/>
    </location>
</feature>
<organism evidence="2 3">
    <name type="scientific">Acer negundo</name>
    <name type="common">Box elder</name>
    <dbReference type="NCBI Taxonomy" id="4023"/>
    <lineage>
        <taxon>Eukaryota</taxon>
        <taxon>Viridiplantae</taxon>
        <taxon>Streptophyta</taxon>
        <taxon>Embryophyta</taxon>
        <taxon>Tracheophyta</taxon>
        <taxon>Spermatophyta</taxon>
        <taxon>Magnoliopsida</taxon>
        <taxon>eudicotyledons</taxon>
        <taxon>Gunneridae</taxon>
        <taxon>Pentapetalae</taxon>
        <taxon>rosids</taxon>
        <taxon>malvids</taxon>
        <taxon>Sapindales</taxon>
        <taxon>Sapindaceae</taxon>
        <taxon>Hippocastanoideae</taxon>
        <taxon>Acereae</taxon>
        <taxon>Acer</taxon>
    </lineage>
</organism>
<reference evidence="2" key="1">
    <citation type="journal article" date="2022" name="Plant J.">
        <title>Strategies of tolerance reflected in two North American maple genomes.</title>
        <authorList>
            <person name="McEvoy S.L."/>
            <person name="Sezen U.U."/>
            <person name="Trouern-Trend A."/>
            <person name="McMahon S.M."/>
            <person name="Schaberg P.G."/>
            <person name="Yang J."/>
            <person name="Wegrzyn J.L."/>
            <person name="Swenson N.G."/>
        </authorList>
    </citation>
    <scope>NUCLEOTIDE SEQUENCE</scope>
    <source>
        <strain evidence="2">91603</strain>
    </source>
</reference>
<feature type="compositionally biased region" description="Basic residues" evidence="1">
    <location>
        <begin position="101"/>
        <end position="121"/>
    </location>
</feature>
<protein>
    <recommendedName>
        <fullName evidence="4">Gag/pol protein</fullName>
    </recommendedName>
</protein>
<reference evidence="2" key="2">
    <citation type="submission" date="2023-02" db="EMBL/GenBank/DDBJ databases">
        <authorList>
            <person name="Swenson N.G."/>
            <person name="Wegrzyn J.L."/>
            <person name="Mcevoy S.L."/>
        </authorList>
    </citation>
    <scope>NUCLEOTIDE SEQUENCE</scope>
    <source>
        <strain evidence="2">91603</strain>
        <tissue evidence="2">Leaf</tissue>
    </source>
</reference>
<evidence type="ECO:0000313" key="2">
    <source>
        <dbReference type="EMBL" id="KAI9176999.1"/>
    </source>
</evidence>
<accession>A0AAD5IZB4</accession>
<name>A0AAD5IZB4_ACENE</name>
<dbReference type="EMBL" id="JAJSOW010000102">
    <property type="protein sequence ID" value="KAI9176999.1"/>
    <property type="molecule type" value="Genomic_DNA"/>
</dbReference>